<dbReference type="InterPro" id="IPR027417">
    <property type="entry name" value="P-loop_NTPase"/>
</dbReference>
<dbReference type="Pfam" id="PF04851">
    <property type="entry name" value="ResIII"/>
    <property type="match status" value="1"/>
</dbReference>
<dbReference type="SUPFAM" id="SSF52540">
    <property type="entry name" value="P-loop containing nucleoside triphosphate hydrolases"/>
    <property type="match status" value="1"/>
</dbReference>
<reference evidence="2" key="1">
    <citation type="journal article" date="2021" name="mSystems">
        <title>Bacteria and Archaea Synergistically Convert Glycine Betaine to Biogenic Methane in the Formosa Cold Seep of the South China Sea.</title>
        <authorList>
            <person name="Li L."/>
            <person name="Zhang W."/>
            <person name="Zhang S."/>
            <person name="Song L."/>
            <person name="Sun Q."/>
            <person name="Zhang H."/>
            <person name="Xiang H."/>
            <person name="Dong X."/>
        </authorList>
    </citation>
    <scope>NUCLEOTIDE SEQUENCE</scope>
    <source>
        <strain evidence="2">ZWT</strain>
    </source>
</reference>
<name>A0A9J6NYZ1_9CLOT</name>
<accession>A0A9J6NYZ1</accession>
<keyword evidence="2" id="KW-0378">Hydrolase</keyword>
<keyword evidence="2" id="KW-0347">Helicase</keyword>
<protein>
    <submittedName>
        <fullName evidence="2">DEAD/DEAH box helicase family protein</fullName>
    </submittedName>
</protein>
<dbReference type="InterPro" id="IPR050742">
    <property type="entry name" value="Helicase_Restrict-Modif_Enz"/>
</dbReference>
<organism evidence="2 3">
    <name type="scientific">Oceanirhabdus seepicola</name>
    <dbReference type="NCBI Taxonomy" id="2828781"/>
    <lineage>
        <taxon>Bacteria</taxon>
        <taxon>Bacillati</taxon>
        <taxon>Bacillota</taxon>
        <taxon>Clostridia</taxon>
        <taxon>Eubacteriales</taxon>
        <taxon>Clostridiaceae</taxon>
        <taxon>Oceanirhabdus</taxon>
    </lineage>
</organism>
<feature type="domain" description="Helicase/UvrB N-terminal" evidence="1">
    <location>
        <begin position="12"/>
        <end position="44"/>
    </location>
</feature>
<dbReference type="AlphaFoldDB" id="A0A9J6NYZ1"/>
<evidence type="ECO:0000259" key="1">
    <source>
        <dbReference type="Pfam" id="PF04851"/>
    </source>
</evidence>
<dbReference type="PANTHER" id="PTHR47396:SF1">
    <property type="entry name" value="ATP-DEPENDENT HELICASE IRC3-RELATED"/>
    <property type="match status" value="1"/>
</dbReference>
<gene>
    <name evidence="2" type="ORF">KDK92_03720</name>
</gene>
<sequence>MRKFFSFILTQADEFHHAVANNYKNIIDYFNPKFMLGLTATPDRLDNKDVYALCDYNVVYEVGLREGINKGWLCPFRYYGIYGSSTARIF</sequence>
<keyword evidence="2" id="KW-0067">ATP-binding</keyword>
<comment type="caution">
    <text evidence="2">The sequence shown here is derived from an EMBL/GenBank/DDBJ whole genome shotgun (WGS) entry which is preliminary data.</text>
</comment>
<dbReference type="EMBL" id="JAGSOJ010000001">
    <property type="protein sequence ID" value="MCM1988837.1"/>
    <property type="molecule type" value="Genomic_DNA"/>
</dbReference>
<dbReference type="InterPro" id="IPR006935">
    <property type="entry name" value="Helicase/UvrB_N"/>
</dbReference>
<dbReference type="PANTHER" id="PTHR47396">
    <property type="entry name" value="TYPE I RESTRICTION ENZYME ECOKI R PROTEIN"/>
    <property type="match status" value="1"/>
</dbReference>
<dbReference type="GO" id="GO:0016787">
    <property type="term" value="F:hydrolase activity"/>
    <property type="evidence" value="ECO:0007669"/>
    <property type="project" value="InterPro"/>
</dbReference>
<keyword evidence="2" id="KW-0547">Nucleotide-binding</keyword>
<dbReference type="GO" id="GO:0003677">
    <property type="term" value="F:DNA binding"/>
    <property type="evidence" value="ECO:0007669"/>
    <property type="project" value="InterPro"/>
</dbReference>
<evidence type="ECO:0000313" key="2">
    <source>
        <dbReference type="EMBL" id="MCM1988837.1"/>
    </source>
</evidence>
<dbReference type="GO" id="GO:0005829">
    <property type="term" value="C:cytosol"/>
    <property type="evidence" value="ECO:0007669"/>
    <property type="project" value="TreeGrafter"/>
</dbReference>
<dbReference type="GO" id="GO:0005524">
    <property type="term" value="F:ATP binding"/>
    <property type="evidence" value="ECO:0007669"/>
    <property type="project" value="InterPro"/>
</dbReference>
<reference evidence="2" key="2">
    <citation type="submission" date="2021-04" db="EMBL/GenBank/DDBJ databases">
        <authorList>
            <person name="Dong X."/>
        </authorList>
    </citation>
    <scope>NUCLEOTIDE SEQUENCE</scope>
    <source>
        <strain evidence="2">ZWT</strain>
    </source>
</reference>
<evidence type="ECO:0000313" key="3">
    <source>
        <dbReference type="Proteomes" id="UP001056429"/>
    </source>
</evidence>
<keyword evidence="3" id="KW-1185">Reference proteome</keyword>
<proteinExistence type="predicted"/>
<dbReference type="GO" id="GO:0004386">
    <property type="term" value="F:helicase activity"/>
    <property type="evidence" value="ECO:0007669"/>
    <property type="project" value="UniProtKB-KW"/>
</dbReference>
<dbReference type="Proteomes" id="UP001056429">
    <property type="component" value="Unassembled WGS sequence"/>
</dbReference>
<dbReference type="Gene3D" id="3.40.50.300">
    <property type="entry name" value="P-loop containing nucleotide triphosphate hydrolases"/>
    <property type="match status" value="1"/>
</dbReference>